<dbReference type="OrthoDB" id="252722at2759"/>
<dbReference type="Proteomes" id="UP000663832">
    <property type="component" value="Unassembled WGS sequence"/>
</dbReference>
<dbReference type="Gene3D" id="2.120.10.30">
    <property type="entry name" value="TolB, C-terminal domain"/>
    <property type="match status" value="1"/>
</dbReference>
<proteinExistence type="predicted"/>
<keyword evidence="3" id="KW-1185">Reference proteome</keyword>
<dbReference type="AlphaFoldDB" id="A0A816G4K6"/>
<organism evidence="2 3">
    <name type="scientific">Adineta steineri</name>
    <dbReference type="NCBI Taxonomy" id="433720"/>
    <lineage>
        <taxon>Eukaryota</taxon>
        <taxon>Metazoa</taxon>
        <taxon>Spiralia</taxon>
        <taxon>Gnathifera</taxon>
        <taxon>Rotifera</taxon>
        <taxon>Eurotatoria</taxon>
        <taxon>Bdelloidea</taxon>
        <taxon>Adinetida</taxon>
        <taxon>Adinetidae</taxon>
        <taxon>Adineta</taxon>
    </lineage>
</organism>
<accession>A0A816G4K6</accession>
<dbReference type="EMBL" id="CAJNOM010006339">
    <property type="protein sequence ID" value="CAF1669608.1"/>
    <property type="molecule type" value="Genomic_DNA"/>
</dbReference>
<comment type="caution">
    <text evidence="2">The sequence shown here is derived from an EMBL/GenBank/DDBJ whole genome shotgun (WGS) entry which is preliminary data.</text>
</comment>
<dbReference type="InterPro" id="IPR011042">
    <property type="entry name" value="6-blade_b-propeller_TolB-like"/>
</dbReference>
<evidence type="ECO:0000313" key="2">
    <source>
        <dbReference type="EMBL" id="CAF1669608.1"/>
    </source>
</evidence>
<dbReference type="Proteomes" id="UP000663877">
    <property type="component" value="Unassembled WGS sequence"/>
</dbReference>
<sequence>LESTSTGLAYRSSTSKFYLLDWKSKLITEFSIANSDSSSNENSQITIHHQITCSSFNEPVQIAVCEQHQNSLLICDNNTFLIVDSRTGDLINKIDTRLFGIKTIKGFTIGLQDEIIVGDHRIHILSYEGKYLRQISSLTQQ</sequence>
<name>A0A816G4K6_9BILA</name>
<evidence type="ECO:0000313" key="1">
    <source>
        <dbReference type="EMBL" id="CAF1572409.1"/>
    </source>
</evidence>
<protein>
    <submittedName>
        <fullName evidence="2">Uncharacterized protein</fullName>
    </submittedName>
</protein>
<feature type="non-terminal residue" evidence="2">
    <location>
        <position position="1"/>
    </location>
</feature>
<gene>
    <name evidence="1" type="ORF">BJG266_LOCUS47874</name>
    <name evidence="2" type="ORF">QVE165_LOCUS64922</name>
</gene>
<evidence type="ECO:0000313" key="3">
    <source>
        <dbReference type="Proteomes" id="UP000663832"/>
    </source>
</evidence>
<reference evidence="2" key="1">
    <citation type="submission" date="2021-02" db="EMBL/GenBank/DDBJ databases">
        <authorList>
            <person name="Nowell W R."/>
        </authorList>
    </citation>
    <scope>NUCLEOTIDE SEQUENCE</scope>
</reference>
<dbReference type="EMBL" id="CAJNOI010005926">
    <property type="protein sequence ID" value="CAF1572409.1"/>
    <property type="molecule type" value="Genomic_DNA"/>
</dbReference>